<evidence type="ECO:0000313" key="2">
    <source>
        <dbReference type="Proteomes" id="UP000014139"/>
    </source>
</evidence>
<proteinExistence type="predicted"/>
<dbReference type="eggNOG" id="ENOG50317KQ">
    <property type="taxonomic scope" value="Bacteria"/>
</dbReference>
<evidence type="ECO:0008006" key="3">
    <source>
        <dbReference type="Google" id="ProtNLM"/>
    </source>
</evidence>
<gene>
    <name evidence="1" type="ORF">H480_21317</name>
</gene>
<organism evidence="1 2">
    <name type="scientific">Amycolatopsis vancoresmycina DSM 44592</name>
    <dbReference type="NCBI Taxonomy" id="1292037"/>
    <lineage>
        <taxon>Bacteria</taxon>
        <taxon>Bacillati</taxon>
        <taxon>Actinomycetota</taxon>
        <taxon>Actinomycetes</taxon>
        <taxon>Pseudonocardiales</taxon>
        <taxon>Pseudonocardiaceae</taxon>
        <taxon>Amycolatopsis</taxon>
    </lineage>
</organism>
<dbReference type="RefSeq" id="WP_003090743.1">
    <property type="nucleotide sequence ID" value="NZ_AOUO01000307.1"/>
</dbReference>
<sequence length="169" mass="18305">MPGSPRRLQWQRLDEALPSLPDPQDEADVVWQHLRAEFAWYHRAATRTRLGYQGLKTVSITVAAAVPVLAAVAAPPAWTASFAAVVVVLEGVQQLFQLHTNYLSYRGSAEAIRQLAYQYAGRVGPYRDAGTRRDALAADLHAVISDEGARWSSTMRKAPGPAPSPGTGG</sequence>
<keyword evidence="2" id="KW-1185">Reference proteome</keyword>
<protein>
    <recommendedName>
        <fullName evidence="3">SMODS and SLOG-associating 2TM effector domain-containing protein</fullName>
    </recommendedName>
</protein>
<dbReference type="NCBIfam" id="NF033634">
    <property type="entry name" value="SLATT_1"/>
    <property type="match status" value="1"/>
</dbReference>
<comment type="caution">
    <text evidence="1">The sequence shown here is derived from an EMBL/GenBank/DDBJ whole genome shotgun (WGS) entry which is preliminary data.</text>
</comment>
<dbReference type="Proteomes" id="UP000014139">
    <property type="component" value="Unassembled WGS sequence"/>
</dbReference>
<dbReference type="AlphaFoldDB" id="R1HSF1"/>
<accession>R1HSF1</accession>
<reference evidence="1 2" key="1">
    <citation type="submission" date="2013-02" db="EMBL/GenBank/DDBJ databases">
        <title>Draft genome sequence of Amycolatopsis vancoresmycina strain DSM 44592T.</title>
        <authorList>
            <person name="Kumar S."/>
            <person name="Kaur N."/>
            <person name="Kaur C."/>
            <person name="Raghava G.P.S."/>
            <person name="Mayilraj S."/>
        </authorList>
    </citation>
    <scope>NUCLEOTIDE SEQUENCE [LARGE SCALE GENOMIC DNA]</scope>
    <source>
        <strain evidence="1 2">DSM 44592</strain>
    </source>
</reference>
<dbReference type="InterPro" id="IPR025325">
    <property type="entry name" value="DUF4231"/>
</dbReference>
<dbReference type="Pfam" id="PF14015">
    <property type="entry name" value="DUF4231"/>
    <property type="match status" value="1"/>
</dbReference>
<dbReference type="OrthoDB" id="9791874at2"/>
<name>R1HSF1_9PSEU</name>
<dbReference type="EMBL" id="AOUO01000307">
    <property type="protein sequence ID" value="EOD66475.1"/>
    <property type="molecule type" value="Genomic_DNA"/>
</dbReference>
<dbReference type="PATRIC" id="fig|1292037.4.peg.4038"/>
<evidence type="ECO:0000313" key="1">
    <source>
        <dbReference type="EMBL" id="EOD66475.1"/>
    </source>
</evidence>